<dbReference type="EMBL" id="GIIL01006355">
    <property type="protein sequence ID" value="NOV50081.1"/>
    <property type="molecule type" value="Transcribed_RNA"/>
</dbReference>
<sequence>MILYRLLFFLRLGKHYQIVCILYGIYLPASHCKGSDVLECLLDELFSIENRIGDMQHPWRTPLLISTL</sequence>
<protein>
    <submittedName>
        <fullName evidence="1">Putative secreted protein</fullName>
    </submittedName>
</protein>
<organism evidence="1">
    <name type="scientific">Xenopsylla cheopis</name>
    <name type="common">Oriental rat flea</name>
    <name type="synonym">Pulex cheopis</name>
    <dbReference type="NCBI Taxonomy" id="163159"/>
    <lineage>
        <taxon>Eukaryota</taxon>
        <taxon>Metazoa</taxon>
        <taxon>Ecdysozoa</taxon>
        <taxon>Arthropoda</taxon>
        <taxon>Hexapoda</taxon>
        <taxon>Insecta</taxon>
        <taxon>Pterygota</taxon>
        <taxon>Neoptera</taxon>
        <taxon>Endopterygota</taxon>
        <taxon>Siphonaptera</taxon>
        <taxon>Pulicidae</taxon>
        <taxon>Xenopsyllinae</taxon>
        <taxon>Xenopsylla</taxon>
    </lineage>
</organism>
<name>A0A6M2DYC4_XENCH</name>
<proteinExistence type="predicted"/>
<dbReference type="AlphaFoldDB" id="A0A6M2DYC4"/>
<accession>A0A6M2DYC4</accession>
<evidence type="ECO:0000313" key="1">
    <source>
        <dbReference type="EMBL" id="NOV50081.1"/>
    </source>
</evidence>
<reference evidence="1" key="1">
    <citation type="submission" date="2020-03" db="EMBL/GenBank/DDBJ databases">
        <title>Transcriptomic Profiling of the Digestive Tract of the Rat Flea, Xenopsylla cheopis, Following Blood Feeding and Infection with Yersinia pestis.</title>
        <authorList>
            <person name="Bland D.M."/>
            <person name="Martens C.A."/>
            <person name="Virtaneva K."/>
            <person name="Kanakabandi K."/>
            <person name="Long D."/>
            <person name="Rosenke R."/>
            <person name="Saturday G.A."/>
            <person name="Hoyt F.H."/>
            <person name="Bruno D.P."/>
            <person name="Ribeiro J.M.C."/>
            <person name="Hinnebusch J."/>
        </authorList>
    </citation>
    <scope>NUCLEOTIDE SEQUENCE</scope>
</reference>